<keyword evidence="2" id="KW-0564">Palmitate</keyword>
<accession>A0A3P4B4C5</accession>
<dbReference type="OrthoDB" id="9770517at2"/>
<dbReference type="PANTHER" id="PTHR30203">
    <property type="entry name" value="OUTER MEMBRANE CATION EFFLUX PROTEIN"/>
    <property type="match status" value="1"/>
</dbReference>
<evidence type="ECO:0000256" key="3">
    <source>
        <dbReference type="SAM" id="Coils"/>
    </source>
</evidence>
<proteinExistence type="inferred from homology"/>
<name>A0A3P4B4C5_9BURK</name>
<keyword evidence="2" id="KW-1134">Transmembrane beta strand</keyword>
<organism evidence="5 6">
    <name type="scientific">Pigmentiphaga humi</name>
    <dbReference type="NCBI Taxonomy" id="2478468"/>
    <lineage>
        <taxon>Bacteria</taxon>
        <taxon>Pseudomonadati</taxon>
        <taxon>Pseudomonadota</taxon>
        <taxon>Betaproteobacteria</taxon>
        <taxon>Burkholderiales</taxon>
        <taxon>Alcaligenaceae</taxon>
        <taxon>Pigmentiphaga</taxon>
    </lineage>
</organism>
<feature type="region of interest" description="Disordered" evidence="4">
    <location>
        <begin position="133"/>
        <end position="155"/>
    </location>
</feature>
<gene>
    <name evidence="5" type="primary">oprM_3</name>
    <name evidence="5" type="ORF">PIGHUM_02612</name>
</gene>
<keyword evidence="6" id="KW-1185">Reference proteome</keyword>
<dbReference type="GO" id="GO:0005886">
    <property type="term" value="C:plasma membrane"/>
    <property type="evidence" value="ECO:0007669"/>
    <property type="project" value="UniProtKB-SubCell"/>
</dbReference>
<dbReference type="GO" id="GO:0015562">
    <property type="term" value="F:efflux transmembrane transporter activity"/>
    <property type="evidence" value="ECO:0007669"/>
    <property type="project" value="InterPro"/>
</dbReference>
<feature type="compositionally biased region" description="Low complexity" evidence="4">
    <location>
        <begin position="136"/>
        <end position="155"/>
    </location>
</feature>
<evidence type="ECO:0000256" key="4">
    <source>
        <dbReference type="SAM" id="MobiDB-lite"/>
    </source>
</evidence>
<comment type="similarity">
    <text evidence="1 2">Belongs to the outer membrane factor (OMF) (TC 1.B.17) family.</text>
</comment>
<dbReference type="PANTHER" id="PTHR30203:SF33">
    <property type="entry name" value="BLR4455 PROTEIN"/>
    <property type="match status" value="1"/>
</dbReference>
<reference evidence="5 6" key="1">
    <citation type="submission" date="2018-10" db="EMBL/GenBank/DDBJ databases">
        <authorList>
            <person name="Criscuolo A."/>
        </authorList>
    </citation>
    <scope>NUCLEOTIDE SEQUENCE [LARGE SCALE GENOMIC DNA]</scope>
    <source>
        <strain evidence="5">DnA1</strain>
    </source>
</reference>
<evidence type="ECO:0000313" key="5">
    <source>
        <dbReference type="EMBL" id="VCU70540.1"/>
    </source>
</evidence>
<dbReference type="SUPFAM" id="SSF56954">
    <property type="entry name" value="Outer membrane efflux proteins (OEP)"/>
    <property type="match status" value="1"/>
</dbReference>
<dbReference type="Gene3D" id="1.20.1600.10">
    <property type="entry name" value="Outer membrane efflux proteins (OEP)"/>
    <property type="match status" value="1"/>
</dbReference>
<keyword evidence="2" id="KW-0472">Membrane</keyword>
<feature type="coiled-coil region" evidence="3">
    <location>
        <begin position="88"/>
        <end position="115"/>
    </location>
</feature>
<keyword evidence="3" id="KW-0175">Coiled coil</keyword>
<dbReference type="Pfam" id="PF02321">
    <property type="entry name" value="OEP"/>
    <property type="match status" value="2"/>
</dbReference>
<dbReference type="InterPro" id="IPR003423">
    <property type="entry name" value="OMP_efflux"/>
</dbReference>
<evidence type="ECO:0000313" key="6">
    <source>
        <dbReference type="Proteomes" id="UP000277294"/>
    </source>
</evidence>
<comment type="subcellular location">
    <subcellularLocation>
        <location evidence="2">Cell membrane</location>
        <topology evidence="2">Lipid-anchor</topology>
    </subcellularLocation>
</comment>
<evidence type="ECO:0000256" key="2">
    <source>
        <dbReference type="RuleBase" id="RU362097"/>
    </source>
</evidence>
<dbReference type="Proteomes" id="UP000277294">
    <property type="component" value="Unassembled WGS sequence"/>
</dbReference>
<keyword evidence="2" id="KW-0812">Transmembrane</keyword>
<dbReference type="EMBL" id="UWPJ01000020">
    <property type="protein sequence ID" value="VCU70540.1"/>
    <property type="molecule type" value="Genomic_DNA"/>
</dbReference>
<dbReference type="NCBIfam" id="TIGR01845">
    <property type="entry name" value="outer_NodT"/>
    <property type="match status" value="1"/>
</dbReference>
<dbReference type="AlphaFoldDB" id="A0A3P4B4C5"/>
<sequence>MNKTWPAPAGTPCPSPVRLRGIPASGVRPACAALLSILLSACAVGPDYVRPQVDTGVQFKETEGWKSAQPRDDVRRGPWWEVFGDQELSRLMAQVETANQTIAQAEAQYRQALAAVQAGRASLYPSVNASSSFTRTGTGASSNTTTNSSGTVVQGGSSGSIRNQFSLSGTASWELDLWGRIRRTVESQTASAQASAATLANAHLSAQAELARNYFQLRIMDEQKRLLEATIKIYERSLRLNENRYAVGVSAKAEIAQARTQLESTRAQAVDLRWQRAQLEHAIAILTGQPPSAFSIAPTEFTAGLPTIPAGLPSELLERRPDIAAAERDMHAANAQIGVAKAAYFPTLTLSASMGYRASEFSDWLTAPARFWSLGPALAAPLFDGGLRRAQTRQAEAAYDQRVAAYRQTVLSALAEVENYLAQLRTMEDEQVVQQRALDAARESLRLTTNQFESGLIDFLSVVSVQTSALSNERTALTLLGSRLTASVNLIAALGGGWHAEEVMPPTTR</sequence>
<evidence type="ECO:0000256" key="1">
    <source>
        <dbReference type="ARBA" id="ARBA00007613"/>
    </source>
</evidence>
<dbReference type="Gene3D" id="2.20.200.10">
    <property type="entry name" value="Outer membrane efflux proteins (OEP)"/>
    <property type="match status" value="1"/>
</dbReference>
<protein>
    <submittedName>
        <fullName evidence="5">Outer membrane protein OprM</fullName>
    </submittedName>
</protein>
<keyword evidence="2" id="KW-0449">Lipoprotein</keyword>
<dbReference type="InterPro" id="IPR010131">
    <property type="entry name" value="MdtP/NodT-like"/>
</dbReference>
<dbReference type="RefSeq" id="WP_124080054.1">
    <property type="nucleotide sequence ID" value="NZ_UWPJ01000020.1"/>
</dbReference>